<evidence type="ECO:0000256" key="1">
    <source>
        <dbReference type="ARBA" id="ARBA00022441"/>
    </source>
</evidence>
<name>A0A2T7NRA6_POMCA</name>
<dbReference type="InterPro" id="IPR006652">
    <property type="entry name" value="Kelch_1"/>
</dbReference>
<keyword evidence="1" id="KW-0880">Kelch repeat</keyword>
<dbReference type="Pfam" id="PF01344">
    <property type="entry name" value="Kelch_1"/>
    <property type="match status" value="2"/>
</dbReference>
<dbReference type="Proteomes" id="UP000245119">
    <property type="component" value="Linkage Group LG10"/>
</dbReference>
<proteinExistence type="predicted"/>
<protein>
    <recommendedName>
        <fullName evidence="3">BTB domain-containing protein</fullName>
    </recommendedName>
</protein>
<dbReference type="PANTHER" id="PTHR24412:SF489">
    <property type="entry name" value="RING FINGER DOMAIN AND KELCH REPEAT-CONTAINING PROTEIN DDB_G0271372"/>
    <property type="match status" value="1"/>
</dbReference>
<dbReference type="Gene3D" id="3.30.710.10">
    <property type="entry name" value="Potassium Channel Kv1.1, Chain A"/>
    <property type="match status" value="1"/>
</dbReference>
<evidence type="ECO:0000259" key="3">
    <source>
        <dbReference type="PROSITE" id="PS50097"/>
    </source>
</evidence>
<dbReference type="InterPro" id="IPR015915">
    <property type="entry name" value="Kelch-typ_b-propeller"/>
</dbReference>
<feature type="domain" description="BTB" evidence="3">
    <location>
        <begin position="49"/>
        <end position="116"/>
    </location>
</feature>
<dbReference type="SUPFAM" id="SSF54695">
    <property type="entry name" value="POZ domain"/>
    <property type="match status" value="1"/>
</dbReference>
<dbReference type="InterPro" id="IPR011333">
    <property type="entry name" value="SKP1/BTB/POZ_sf"/>
</dbReference>
<dbReference type="SUPFAM" id="SSF117281">
    <property type="entry name" value="Kelch motif"/>
    <property type="match status" value="1"/>
</dbReference>
<gene>
    <name evidence="4" type="ORF">C0Q70_16983</name>
</gene>
<evidence type="ECO:0000313" key="4">
    <source>
        <dbReference type="EMBL" id="PVD23710.1"/>
    </source>
</evidence>
<dbReference type="SMART" id="SM00875">
    <property type="entry name" value="BACK"/>
    <property type="match status" value="1"/>
</dbReference>
<dbReference type="STRING" id="400727.A0A2T7NRA6"/>
<dbReference type="SMART" id="SM00612">
    <property type="entry name" value="Kelch"/>
    <property type="match status" value="2"/>
</dbReference>
<accession>A0A2T7NRA6</accession>
<evidence type="ECO:0000256" key="2">
    <source>
        <dbReference type="ARBA" id="ARBA00022737"/>
    </source>
</evidence>
<dbReference type="Pfam" id="PF00651">
    <property type="entry name" value="BTB"/>
    <property type="match status" value="1"/>
</dbReference>
<dbReference type="Pfam" id="PF07707">
    <property type="entry name" value="BACK"/>
    <property type="match status" value="1"/>
</dbReference>
<dbReference type="SMART" id="SM00225">
    <property type="entry name" value="BTB"/>
    <property type="match status" value="1"/>
</dbReference>
<dbReference type="CDD" id="cd18186">
    <property type="entry name" value="BTB_POZ_ZBTB_KLHL-like"/>
    <property type="match status" value="1"/>
</dbReference>
<organism evidence="4 5">
    <name type="scientific">Pomacea canaliculata</name>
    <name type="common">Golden apple snail</name>
    <dbReference type="NCBI Taxonomy" id="400727"/>
    <lineage>
        <taxon>Eukaryota</taxon>
        <taxon>Metazoa</taxon>
        <taxon>Spiralia</taxon>
        <taxon>Lophotrochozoa</taxon>
        <taxon>Mollusca</taxon>
        <taxon>Gastropoda</taxon>
        <taxon>Caenogastropoda</taxon>
        <taxon>Architaenioglossa</taxon>
        <taxon>Ampullarioidea</taxon>
        <taxon>Ampullariidae</taxon>
        <taxon>Pomacea</taxon>
    </lineage>
</organism>
<dbReference type="InterPro" id="IPR000210">
    <property type="entry name" value="BTB/POZ_dom"/>
</dbReference>
<dbReference type="OrthoDB" id="10027872at2759"/>
<dbReference type="EMBL" id="PZQS01000010">
    <property type="protein sequence ID" value="PVD23710.1"/>
    <property type="molecule type" value="Genomic_DNA"/>
</dbReference>
<reference evidence="4 5" key="1">
    <citation type="submission" date="2018-04" db="EMBL/GenBank/DDBJ databases">
        <title>The genome of golden apple snail Pomacea canaliculata provides insight into stress tolerance and invasive adaptation.</title>
        <authorList>
            <person name="Liu C."/>
            <person name="Liu B."/>
            <person name="Ren Y."/>
            <person name="Zhang Y."/>
            <person name="Wang H."/>
            <person name="Li S."/>
            <person name="Jiang F."/>
            <person name="Yin L."/>
            <person name="Zhang G."/>
            <person name="Qian W."/>
            <person name="Fan W."/>
        </authorList>
    </citation>
    <scope>NUCLEOTIDE SEQUENCE [LARGE SCALE GENOMIC DNA]</scope>
    <source>
        <strain evidence="4">SZHN2017</strain>
        <tissue evidence="4">Muscle</tissue>
    </source>
</reference>
<keyword evidence="5" id="KW-1185">Reference proteome</keyword>
<dbReference type="Gene3D" id="2.120.10.80">
    <property type="entry name" value="Kelch-type beta propeller"/>
    <property type="match status" value="1"/>
</dbReference>
<dbReference type="OMA" id="LYSAACC"/>
<sequence>MDTESQLASLTSFAESSDACHGTLCEREKEWSVQNGSAEVFSLPSGEISDIILDTGDKHFHCHKHILCKGSLYFNGMFMSGMLESQSSCVELHDTKTEAFRDLLHYFYTGQLELSQSNVFDLVEMSSLYQATNVLQKCSDFLLGCVDDDSCLSLMHLANTFMLNELYDKSRRHSLWHFESVSQTEDFYAASASQIIDYLQDPYLNCENEVDVFKAFCAWYQHNAKPCEVTDLANFFAKAVNFHLLTKEALGCLKEFSAVQMNEELMNFVISLSQDHILSSLKSKTSSRQRTSPRDGRILCFGAHECDLKKCGDDCSIMRWQTAPLDVLEFKADTCKVKVFNTMANILPNLTVDSGYTVCAVGDKVFVCGGECSFGRDVWLMTVWCLDTRHGSWHEAGILSQPRRHHGICSYGTSFFLMGGIGRYRIRLRTMESFNTETGEWTSYPDMLQAETSPASVECRGRIYVFKNYVQVFDLALHTWSYLELSPGIPGHPLCTHPDPEGRSIYVSCLGAKSLWQLDLQDLKIHHVCDFLNEGSGGIYRQGCMLHFSMPDNRDNAEVTIECHNFKESRSHIIGTLHNALLMRHFVTVPCFPQFTPSSNHKAL</sequence>
<dbReference type="Gene3D" id="1.25.40.420">
    <property type="match status" value="1"/>
</dbReference>
<comment type="caution">
    <text evidence="4">The sequence shown here is derived from an EMBL/GenBank/DDBJ whole genome shotgun (WGS) entry which is preliminary data.</text>
</comment>
<dbReference type="AlphaFoldDB" id="A0A2T7NRA6"/>
<keyword evidence="2" id="KW-0677">Repeat</keyword>
<dbReference type="PANTHER" id="PTHR24412">
    <property type="entry name" value="KELCH PROTEIN"/>
    <property type="match status" value="1"/>
</dbReference>
<dbReference type="PROSITE" id="PS50097">
    <property type="entry name" value="BTB"/>
    <property type="match status" value="1"/>
</dbReference>
<evidence type="ECO:0000313" key="5">
    <source>
        <dbReference type="Proteomes" id="UP000245119"/>
    </source>
</evidence>
<dbReference type="InterPro" id="IPR011705">
    <property type="entry name" value="BACK"/>
</dbReference>